<keyword evidence="2" id="KW-1185">Reference proteome</keyword>
<organism evidence="1 2">
    <name type="scientific">Celeribacter arenosi</name>
    <dbReference type="NCBI Taxonomy" id="792649"/>
    <lineage>
        <taxon>Bacteria</taxon>
        <taxon>Pseudomonadati</taxon>
        <taxon>Pseudomonadota</taxon>
        <taxon>Alphaproteobacteria</taxon>
        <taxon>Rhodobacterales</taxon>
        <taxon>Roseobacteraceae</taxon>
        <taxon>Celeribacter</taxon>
    </lineage>
</organism>
<dbReference type="RefSeq" id="WP_344843615.1">
    <property type="nucleotide sequence ID" value="NZ_BAABDF010000003.1"/>
</dbReference>
<gene>
    <name evidence="1" type="ORF">GCM10022404_07320</name>
</gene>
<sequence length="117" mass="12675">MALLDLMRASRALNHLLDAERDALLSGRFDALAGFEKEKERLMIQTAREKNSISTLNDLKRKSERNIRLLQAASRGLSDAKTLIVSLTRANKSLTVYGPAGAGTAIGSSGSTMTRKA</sequence>
<protein>
    <recommendedName>
        <fullName evidence="3">Flagellar protein FlgN</fullName>
    </recommendedName>
</protein>
<dbReference type="EMBL" id="BAABDF010000003">
    <property type="protein sequence ID" value="GAA3859025.1"/>
    <property type="molecule type" value="Genomic_DNA"/>
</dbReference>
<comment type="caution">
    <text evidence="1">The sequence shown here is derived from an EMBL/GenBank/DDBJ whole genome shotgun (WGS) entry which is preliminary data.</text>
</comment>
<name>A0ABP7JXU5_9RHOB</name>
<dbReference type="SUPFAM" id="SSF140566">
    <property type="entry name" value="FlgN-like"/>
    <property type="match status" value="1"/>
</dbReference>
<evidence type="ECO:0008006" key="3">
    <source>
        <dbReference type="Google" id="ProtNLM"/>
    </source>
</evidence>
<dbReference type="InterPro" id="IPR036679">
    <property type="entry name" value="FlgN-like_sf"/>
</dbReference>
<dbReference type="Proteomes" id="UP001399917">
    <property type="component" value="Unassembled WGS sequence"/>
</dbReference>
<reference evidence="2" key="1">
    <citation type="journal article" date="2019" name="Int. J. Syst. Evol. Microbiol.">
        <title>The Global Catalogue of Microorganisms (GCM) 10K type strain sequencing project: providing services to taxonomists for standard genome sequencing and annotation.</title>
        <authorList>
            <consortium name="The Broad Institute Genomics Platform"/>
            <consortium name="The Broad Institute Genome Sequencing Center for Infectious Disease"/>
            <person name="Wu L."/>
            <person name="Ma J."/>
        </authorList>
    </citation>
    <scope>NUCLEOTIDE SEQUENCE [LARGE SCALE GENOMIC DNA]</scope>
    <source>
        <strain evidence="2">JCM 17190</strain>
    </source>
</reference>
<proteinExistence type="predicted"/>
<accession>A0ABP7JXU5</accession>
<evidence type="ECO:0000313" key="2">
    <source>
        <dbReference type="Proteomes" id="UP001399917"/>
    </source>
</evidence>
<evidence type="ECO:0000313" key="1">
    <source>
        <dbReference type="EMBL" id="GAA3859025.1"/>
    </source>
</evidence>